<proteinExistence type="predicted"/>
<reference evidence="1 2" key="1">
    <citation type="journal article" date="2010" name="Genome Res.">
        <title>Genomic, proteomic, and transcriptomic analysis of virulent and avirulent Rickettsia prowazekii reveals its adaptive mutation capabilities.</title>
        <authorList>
            <person name="Bechah Y."/>
            <person name="El Karkouri K."/>
            <person name="Mediannikov O."/>
            <person name="Leroy Q."/>
            <person name="Pelletier N."/>
            <person name="Robert C."/>
            <person name="Medigue C."/>
            <person name="Mege J.L."/>
            <person name="Raoult D."/>
        </authorList>
    </citation>
    <scope>NUCLEOTIDE SEQUENCE [LARGE SCALE GENOMIC DNA]</scope>
    <source>
        <strain evidence="1 2">Rp22</strain>
    </source>
</reference>
<accession>D5AVT9</accession>
<evidence type="ECO:0000313" key="1">
    <source>
        <dbReference type="EMBL" id="ADE29528.1"/>
    </source>
</evidence>
<dbReference type="EMBL" id="CP001584">
    <property type="protein sequence ID" value="ADE29528.1"/>
    <property type="molecule type" value="Genomic_DNA"/>
</dbReference>
<organism evidence="1 2">
    <name type="scientific">Rickettsia prowazekii (strain Rp22)</name>
    <dbReference type="NCBI Taxonomy" id="449216"/>
    <lineage>
        <taxon>Bacteria</taxon>
        <taxon>Pseudomonadati</taxon>
        <taxon>Pseudomonadota</taxon>
        <taxon>Alphaproteobacteria</taxon>
        <taxon>Rickettsiales</taxon>
        <taxon>Rickettsiaceae</taxon>
        <taxon>Rickettsieae</taxon>
        <taxon>Rickettsia</taxon>
        <taxon>typhus group</taxon>
    </lineage>
</organism>
<dbReference type="KEGG" id="rpq:rpr22_0018"/>
<dbReference type="HOGENOM" id="CLU_3295727_0_0_5"/>
<sequence>MEQLFTEWINYTSLVLFKTLCLYVTNYTVNYNNLNTSLLD</sequence>
<evidence type="ECO:0000313" key="2">
    <source>
        <dbReference type="Proteomes" id="UP000006931"/>
    </source>
</evidence>
<dbReference type="AlphaFoldDB" id="D5AVT9"/>
<name>D5AVT9_RICPP</name>
<dbReference type="Proteomes" id="UP000006931">
    <property type="component" value="Chromosome"/>
</dbReference>
<protein>
    <submittedName>
        <fullName evidence="1">Uncharacterized protein</fullName>
    </submittedName>
</protein>
<gene>
    <name evidence="1" type="ORF">rpr22_0018</name>
</gene>